<feature type="domain" description="Novel STAND NTPase 5" evidence="1">
    <location>
        <begin position="343"/>
        <end position="471"/>
    </location>
</feature>
<dbReference type="Proteomes" id="UP001304671">
    <property type="component" value="Unassembled WGS sequence"/>
</dbReference>
<comment type="caution">
    <text evidence="2">The sequence shown here is derived from an EMBL/GenBank/DDBJ whole genome shotgun (WGS) entry which is preliminary data.</text>
</comment>
<accession>A0ABU5QR49</accession>
<sequence>MSLIPISKLLATGIGYCLTNKDLMEAVDKNGFLSISTAFEIGKTAVQAIGPELMGGFNEEIDYQKFRKTLFEEHPDKINHDLSNLLKDATVRSVGFVKKLYLEKITQEQETTFWSKIKPNPFKEEETTLKNMQSDLKFWIQDEDIETLLLEKPEGCLNDITQYLFEVSGQEQNDEQWIALRAFFKEKLPFCFDLAFKEALKENQNGRIAFQIWIWQDIQKDVKTTKAITEAILKEVQSLKLALENKDSEPANSLQFKAQITHSFEELNRKFEVFCVEIIGKLDELLSVTKEIKRDTTEIKENVKVVRELLKTQQLLKPELKKGWSELKEVNLLEPQNSNYAIEFLNGKSPEWFIIKKHTFKRDVLKDIEACLSENNVILLTSAGGEGKTTLLHQIGIAYFDKKYRVVYDFNFNESLNLSSLHFDDRPTILLLDNANLRNDIYSLLEKRTLASSFGSKNIKIVIASRKNEWTYFLSTADEAKRINQGINREFSLGKLSEHEVSRLADLFTKSNIPIKYEKKDLEKIIKDRREDFLLSTMITITKGKPFEDTIQDIVENIDKMDVDSTALFSLSIIVTIELRAKRYAEIDCYCTKAFLRECLKENGTKNIDKTFSQIQSILTGEAFIQDNGMKITTRNPQISELYYKYIFQIEPPKRDELDILETILLSARKVGDKFGEYLLMNLPYNYIKDNLELSRLLFQISASFGFLSHNCIYWINLEIDRNNIGDYSTKYSALWICKESVQETNDAELYQLWANLEIEQNNIGNYEIENTARWICIEGIKNTKNIGLYRLWIKLEIEQNNVGDYETENTARWICREGIKNTKNIDLYLLWTKLEIEQNNIGDYETENTARWICKEGIKNTKNIDLYRLWTKLEIEQNNVGDYETENTARWICREGIKNTKNIYLYQLWAKLEIEQNNVGDYETENTARWICREGIKNTKNIDLYLLWTKLEIEQNNVGDYETENTARWICREGIKNSKNINLYRLWAKLEIEQNNVGDYETENTARWICREGIKHTKNADLYESWAKLEIEQNNIGDYEIENTARWICREGIKNLKNINLYRLWAKLEIEQNNVGDYETENTARWICKELFLAISHKIEMDLIIYIKWLCLEFINENIGSENETYSAKWLLNKIFQKKISLEEFSKRVNVSFNSVDDLEIFIANNAKKIISNEISIAKIDD</sequence>
<dbReference type="Pfam" id="PF25199">
    <property type="entry name" value="nSTAND_NTPase5"/>
    <property type="match status" value="1"/>
</dbReference>
<keyword evidence="3" id="KW-1185">Reference proteome</keyword>
<protein>
    <recommendedName>
        <fullName evidence="1">Novel STAND NTPase 5 domain-containing protein</fullName>
    </recommendedName>
</protein>
<dbReference type="SUPFAM" id="SSF52540">
    <property type="entry name" value="P-loop containing nucleoside triphosphate hydrolases"/>
    <property type="match status" value="1"/>
</dbReference>
<evidence type="ECO:0000313" key="3">
    <source>
        <dbReference type="Proteomes" id="UP001304671"/>
    </source>
</evidence>
<dbReference type="InterPro" id="IPR027417">
    <property type="entry name" value="P-loop_NTPase"/>
</dbReference>
<organism evidence="2 3">
    <name type="scientific">Arcicella aquatica</name>
    <dbReference type="NCBI Taxonomy" id="217141"/>
    <lineage>
        <taxon>Bacteria</taxon>
        <taxon>Pseudomonadati</taxon>
        <taxon>Bacteroidota</taxon>
        <taxon>Cytophagia</taxon>
        <taxon>Cytophagales</taxon>
        <taxon>Flectobacillaceae</taxon>
        <taxon>Arcicella</taxon>
    </lineage>
</organism>
<evidence type="ECO:0000259" key="1">
    <source>
        <dbReference type="Pfam" id="PF25199"/>
    </source>
</evidence>
<dbReference type="EMBL" id="JAYFUL010000033">
    <property type="protein sequence ID" value="MEA5259567.1"/>
    <property type="molecule type" value="Genomic_DNA"/>
</dbReference>
<dbReference type="InterPro" id="IPR057574">
    <property type="entry name" value="nSTAND_NTPase5_dom"/>
</dbReference>
<dbReference type="RefSeq" id="WP_323251309.1">
    <property type="nucleotide sequence ID" value="NZ_JAYFUL010000033.1"/>
</dbReference>
<reference evidence="2 3" key="1">
    <citation type="submission" date="2023-12" db="EMBL/GenBank/DDBJ databases">
        <title>Novel species of the genus Arcicella isolated from rivers.</title>
        <authorList>
            <person name="Lu H."/>
        </authorList>
    </citation>
    <scope>NUCLEOTIDE SEQUENCE [LARGE SCALE GENOMIC DNA]</scope>
    <source>
        <strain evidence="2 3">LMG 21963</strain>
    </source>
</reference>
<gene>
    <name evidence="2" type="ORF">VB264_17345</name>
</gene>
<evidence type="ECO:0000313" key="2">
    <source>
        <dbReference type="EMBL" id="MEA5259567.1"/>
    </source>
</evidence>
<proteinExistence type="predicted"/>
<name>A0ABU5QR49_9BACT</name>